<dbReference type="InterPro" id="IPR015500">
    <property type="entry name" value="Peptidase_S8_subtilisin-rel"/>
</dbReference>
<comment type="caution">
    <text evidence="8">The sequence shown here is derived from an EMBL/GenBank/DDBJ whole genome shotgun (WGS) entry which is preliminary data.</text>
</comment>
<dbReference type="Proteomes" id="UP001165498">
    <property type="component" value="Unassembled WGS sequence"/>
</dbReference>
<comment type="similarity">
    <text evidence="1 5">Belongs to the peptidase S8 family.</text>
</comment>
<dbReference type="RefSeq" id="WP_255914676.1">
    <property type="nucleotide sequence ID" value="NZ_JANFQO010000010.1"/>
</dbReference>
<dbReference type="InterPro" id="IPR000209">
    <property type="entry name" value="Peptidase_S8/S53_dom"/>
</dbReference>
<dbReference type="Gene3D" id="3.40.50.200">
    <property type="entry name" value="Peptidase S8/S53 domain"/>
    <property type="match status" value="1"/>
</dbReference>
<dbReference type="PROSITE" id="PS51892">
    <property type="entry name" value="SUBTILASE"/>
    <property type="match status" value="1"/>
</dbReference>
<keyword evidence="2 5" id="KW-0645">Protease</keyword>
<accession>A0ABT1QT90</accession>
<keyword evidence="4 5" id="KW-0720">Serine protease</keyword>
<sequence>MPRVSSTWLRRLAALAGLGLAASAAIAQEAVILRAGTDQLNADVIHFIATKAKAQTLDAADVDAAAAKTPRELIQQRCGRVHEAYFAALLQINALQPEQLDLDTPTGARAQTLRFPACLFAAAVDEGVPVVVGKTDNAAKIFTRLTGATAQANDLENFFGLPLAKLNTLQPGQVLYGAAQTTPTTVYPLLPKDQFLLELNQLLAHNADAKVRRIDESQGRIVVAEPAGSAGAACAPVDTAFDAAATEQALRFALQRAQAPEHNLSPARTDVVIVDNGFFGADLIANAAAPFAGSAFNIRYFQQDPNSRIARSLSVGHEIPPINRRGETAIDQDAGHGTHVAGIVLGGPGFAAFRSAHESNPWLRLTILNIAEGRKTLLRGAEQTLATFLSNDSKYSDAIVNMSIAYDGKASPDIGATFRGLFRKSQNSVFVVAAGNDRGVNPADKSIVPASLGGVTAGNVISVAALDGRGRLAGFSNRGASSVDLAAPGCGIESWLDNTATVARLDGTSQAAPIVTFAASLLRHVAPDAEPGQLKARLIASGNLLAERADQDQLAFRVSVDVAKALFLFDDYVQVDGPDGGRYLGEITRLDGIRCKNDMAGSSKDLAVVWSLKRDAEKLWLYEGRNNEKMFAPCEADDFSTATLEFTANFRIVDGAIEPAGPVALFDEPLAIGRIREVVLRSF</sequence>
<feature type="domain" description="Peptidase S8/S53" evidence="7">
    <location>
        <begin position="329"/>
        <end position="542"/>
    </location>
</feature>
<evidence type="ECO:0000313" key="8">
    <source>
        <dbReference type="EMBL" id="MCQ4165486.1"/>
    </source>
</evidence>
<evidence type="ECO:0000259" key="7">
    <source>
        <dbReference type="Pfam" id="PF00082"/>
    </source>
</evidence>
<dbReference type="InterPro" id="IPR036852">
    <property type="entry name" value="Peptidase_S8/S53_dom_sf"/>
</dbReference>
<dbReference type="EMBL" id="JANFQO010000010">
    <property type="protein sequence ID" value="MCQ4165486.1"/>
    <property type="molecule type" value="Genomic_DNA"/>
</dbReference>
<evidence type="ECO:0000256" key="1">
    <source>
        <dbReference type="ARBA" id="ARBA00011073"/>
    </source>
</evidence>
<dbReference type="SUPFAM" id="SSF52743">
    <property type="entry name" value="Subtilisin-like"/>
    <property type="match status" value="1"/>
</dbReference>
<feature type="chain" id="PRO_5047018387" evidence="6">
    <location>
        <begin position="28"/>
        <end position="683"/>
    </location>
</feature>
<feature type="active site" description="Charge relay system" evidence="5">
    <location>
        <position position="336"/>
    </location>
</feature>
<protein>
    <submittedName>
        <fullName evidence="8">S8 family serine peptidase</fullName>
    </submittedName>
</protein>
<evidence type="ECO:0000256" key="2">
    <source>
        <dbReference type="ARBA" id="ARBA00022670"/>
    </source>
</evidence>
<evidence type="ECO:0000256" key="6">
    <source>
        <dbReference type="SAM" id="SignalP"/>
    </source>
</evidence>
<feature type="active site" description="Charge relay system" evidence="5">
    <location>
        <position position="275"/>
    </location>
</feature>
<dbReference type="InterPro" id="IPR050131">
    <property type="entry name" value="Peptidase_S8_subtilisin-like"/>
</dbReference>
<name>A0ABT1QT90_9GAMM</name>
<gene>
    <name evidence="8" type="ORF">NM961_12275</name>
</gene>
<evidence type="ECO:0000256" key="4">
    <source>
        <dbReference type="ARBA" id="ARBA00022825"/>
    </source>
</evidence>
<proteinExistence type="inferred from homology"/>
<dbReference type="PANTHER" id="PTHR43806">
    <property type="entry name" value="PEPTIDASE S8"/>
    <property type="match status" value="1"/>
</dbReference>
<dbReference type="PROSITE" id="PS00137">
    <property type="entry name" value="SUBTILASE_HIS"/>
    <property type="match status" value="1"/>
</dbReference>
<organism evidence="8 9">
    <name type="scientific">Tahibacter harae</name>
    <dbReference type="NCBI Taxonomy" id="2963937"/>
    <lineage>
        <taxon>Bacteria</taxon>
        <taxon>Pseudomonadati</taxon>
        <taxon>Pseudomonadota</taxon>
        <taxon>Gammaproteobacteria</taxon>
        <taxon>Lysobacterales</taxon>
        <taxon>Rhodanobacteraceae</taxon>
        <taxon>Tahibacter</taxon>
    </lineage>
</organism>
<evidence type="ECO:0000256" key="5">
    <source>
        <dbReference type="PROSITE-ProRule" id="PRU01240"/>
    </source>
</evidence>
<dbReference type="Pfam" id="PF00082">
    <property type="entry name" value="Peptidase_S8"/>
    <property type="match status" value="1"/>
</dbReference>
<reference evidence="8" key="1">
    <citation type="submission" date="2022-07" db="EMBL/GenBank/DDBJ databases">
        <title>Tahibacter sp., a new gammaproteobacterium isolated from the silt sample collected at pig farm.</title>
        <authorList>
            <person name="Chen H."/>
        </authorList>
    </citation>
    <scope>NUCLEOTIDE SEQUENCE</scope>
    <source>
        <strain evidence="8">P2K</strain>
    </source>
</reference>
<feature type="active site" description="Charge relay system" evidence="5">
    <location>
        <position position="509"/>
    </location>
</feature>
<keyword evidence="9" id="KW-1185">Reference proteome</keyword>
<evidence type="ECO:0000256" key="3">
    <source>
        <dbReference type="ARBA" id="ARBA00022801"/>
    </source>
</evidence>
<keyword evidence="6" id="KW-0732">Signal</keyword>
<dbReference type="PANTHER" id="PTHR43806:SF11">
    <property type="entry name" value="CEREVISIN-RELATED"/>
    <property type="match status" value="1"/>
</dbReference>
<feature type="signal peptide" evidence="6">
    <location>
        <begin position="1"/>
        <end position="27"/>
    </location>
</feature>
<keyword evidence="3 5" id="KW-0378">Hydrolase</keyword>
<evidence type="ECO:0000313" key="9">
    <source>
        <dbReference type="Proteomes" id="UP001165498"/>
    </source>
</evidence>
<dbReference type="PRINTS" id="PR00723">
    <property type="entry name" value="SUBTILISIN"/>
</dbReference>
<dbReference type="InterPro" id="IPR022398">
    <property type="entry name" value="Peptidase_S8_His-AS"/>
</dbReference>